<dbReference type="PANTHER" id="PTHR33209">
    <property type="entry name" value="PROTEASE 4"/>
    <property type="match status" value="1"/>
</dbReference>
<dbReference type="SUPFAM" id="SSF52096">
    <property type="entry name" value="ClpP/crotonase"/>
    <property type="match status" value="1"/>
</dbReference>
<comment type="caution">
    <text evidence="6">The sequence shown here is derived from an EMBL/GenBank/DDBJ whole genome shotgun (WGS) entry which is preliminary data.</text>
</comment>
<dbReference type="Proteomes" id="UP000078407">
    <property type="component" value="Unassembled WGS sequence"/>
</dbReference>
<gene>
    <name evidence="6" type="ORF">M976_02878</name>
</gene>
<dbReference type="InterPro" id="IPR029045">
    <property type="entry name" value="ClpP/crotonase-like_dom_sf"/>
</dbReference>
<sequence length="452" mass="47860">MQQRNLAHIASQAFNEPLLLEPAYARVFFSALGKEIGISRLNLPDEQLTTSDMDVITANFMTEGKRKPRFYQVKNGIAVLPVTGTLVHKLGAMRPLSGMTGYDGITARLEQAISDPEVKGVLLDIDSPGGQVAGAFDCADVIARLRDEKPIWALSNDMACSAAMLIAAACSYRLNTQTGRMGSIGVLMAHSNYSGALEQAGLEVTLIYAGSHKVDGNPYEKLPEDVRADFQAKIDAARDMFAQKVSEYTGMSFQSILETEAAVYDGENAVSIGFANRIVNSADAIDVMSSELKLKPITRGISMIDEAAAQATLQAATMQERQRISGIIAHPEAVGREDLAGSLALHSDMSAEQAAEVLKSVPAMVAPNTDVVASITGCDAAKGREALAGVLSKEPGMTLASAERIMSGVPQGSSDAFVQFMEKEGAQAAGGDNAGNQGDEIDQLASIIKQQG</sequence>
<evidence type="ECO:0000259" key="5">
    <source>
        <dbReference type="Pfam" id="PF01343"/>
    </source>
</evidence>
<evidence type="ECO:0000256" key="3">
    <source>
        <dbReference type="ARBA" id="ARBA00022801"/>
    </source>
</evidence>
<dbReference type="RefSeq" id="WP_064545970.1">
    <property type="nucleotide sequence ID" value="NZ_LXEQ01000045.1"/>
</dbReference>
<dbReference type="GO" id="GO:0016787">
    <property type="term" value="F:hydrolase activity"/>
    <property type="evidence" value="ECO:0007669"/>
    <property type="project" value="UniProtKB-KW"/>
</dbReference>
<accession>A0ABX2W799</accession>
<dbReference type="EC" id="3.4.-.-" evidence="6"/>
<evidence type="ECO:0000256" key="4">
    <source>
        <dbReference type="ARBA" id="ARBA00022825"/>
    </source>
</evidence>
<evidence type="ECO:0000256" key="1">
    <source>
        <dbReference type="ARBA" id="ARBA00008683"/>
    </source>
</evidence>
<dbReference type="EMBL" id="LXEQ01000045">
    <property type="protein sequence ID" value="OAT26717.1"/>
    <property type="molecule type" value="Genomic_DNA"/>
</dbReference>
<keyword evidence="7" id="KW-1185">Reference proteome</keyword>
<comment type="similarity">
    <text evidence="1">Belongs to the peptidase S49 family.</text>
</comment>
<evidence type="ECO:0000256" key="2">
    <source>
        <dbReference type="ARBA" id="ARBA00022670"/>
    </source>
</evidence>
<proteinExistence type="inferred from homology"/>
<dbReference type="PANTHER" id="PTHR33209:SF1">
    <property type="entry name" value="PEPTIDASE S49 DOMAIN-CONTAINING PROTEIN"/>
    <property type="match status" value="1"/>
</dbReference>
<name>A0ABX2W799_9ENTR</name>
<keyword evidence="4" id="KW-0720">Serine protease</keyword>
<dbReference type="CDD" id="cd07022">
    <property type="entry name" value="S49_Sppa_36K_type"/>
    <property type="match status" value="1"/>
</dbReference>
<dbReference type="InterPro" id="IPR002142">
    <property type="entry name" value="Peptidase_S49"/>
</dbReference>
<evidence type="ECO:0000313" key="6">
    <source>
        <dbReference type="EMBL" id="OAT26717.1"/>
    </source>
</evidence>
<dbReference type="Gene3D" id="3.90.226.10">
    <property type="entry name" value="2-enoyl-CoA Hydratase, Chain A, domain 1"/>
    <property type="match status" value="1"/>
</dbReference>
<keyword evidence="3 6" id="KW-0378">Hydrolase</keyword>
<evidence type="ECO:0000313" key="7">
    <source>
        <dbReference type="Proteomes" id="UP000078407"/>
    </source>
</evidence>
<organism evidence="6 7">
    <name type="scientific">Buttiauxella ferragutiae ATCC 51602</name>
    <dbReference type="NCBI Taxonomy" id="1354252"/>
    <lineage>
        <taxon>Bacteria</taxon>
        <taxon>Pseudomonadati</taxon>
        <taxon>Pseudomonadota</taxon>
        <taxon>Gammaproteobacteria</taxon>
        <taxon>Enterobacterales</taxon>
        <taxon>Enterobacteriaceae</taxon>
        <taxon>Buttiauxella</taxon>
    </lineage>
</organism>
<keyword evidence="2" id="KW-0645">Protease</keyword>
<dbReference type="Gene3D" id="6.20.330.10">
    <property type="match status" value="1"/>
</dbReference>
<protein>
    <submittedName>
        <fullName evidence="6">Phage protein</fullName>
        <ecNumber evidence="6">3.4.-.-</ecNumber>
    </submittedName>
</protein>
<dbReference type="InterPro" id="IPR033855">
    <property type="entry name" value="Protein_C"/>
</dbReference>
<reference evidence="6 7" key="1">
    <citation type="submission" date="2016-04" db="EMBL/GenBank/DDBJ databases">
        <title>ATOL: Assembling a taxonomically balanced genome-scale reconstruction of the evolutionary history of the Enterobacteriaceae.</title>
        <authorList>
            <person name="Plunkett G.III."/>
            <person name="Neeno-Eckwall E.C."/>
            <person name="Glasner J.D."/>
            <person name="Perna N.T."/>
        </authorList>
    </citation>
    <scope>NUCLEOTIDE SEQUENCE [LARGE SCALE GENOMIC DNA]</scope>
    <source>
        <strain evidence="6 7">ATCC 51602</strain>
    </source>
</reference>
<dbReference type="Pfam" id="PF01343">
    <property type="entry name" value="Peptidase_S49"/>
    <property type="match status" value="1"/>
</dbReference>
<feature type="domain" description="Peptidase S49" evidence="5">
    <location>
        <begin position="144"/>
        <end position="294"/>
    </location>
</feature>